<feature type="domain" description="HAMP" evidence="11">
    <location>
        <begin position="208"/>
        <end position="260"/>
    </location>
</feature>
<geneLocation type="chloroplast" evidence="12"/>
<organism evidence="12">
    <name type="scientific">Boldia erythrosiphon</name>
    <dbReference type="NCBI Taxonomy" id="74908"/>
    <lineage>
        <taxon>Eukaryota</taxon>
        <taxon>Rhodophyta</taxon>
        <taxon>Compsopogonophyceae</taxon>
        <taxon>Compsopogonales</taxon>
        <taxon>Boldiaceae</taxon>
        <taxon>Boldia</taxon>
    </lineage>
</organism>
<dbReference type="EC" id="2.7.13.3" evidence="3"/>
<dbReference type="InterPro" id="IPR005467">
    <property type="entry name" value="His_kinase_dom"/>
</dbReference>
<dbReference type="Pfam" id="PF00672">
    <property type="entry name" value="HAMP"/>
    <property type="match status" value="1"/>
</dbReference>
<proteinExistence type="predicted"/>
<evidence type="ECO:0000256" key="9">
    <source>
        <dbReference type="SAM" id="Phobius"/>
    </source>
</evidence>
<evidence type="ECO:0000313" key="12">
    <source>
        <dbReference type="EMBL" id="ARO90551.1"/>
    </source>
</evidence>
<dbReference type="InterPro" id="IPR050736">
    <property type="entry name" value="Sensor_HK_Regulatory"/>
</dbReference>
<dbReference type="CDD" id="cd00075">
    <property type="entry name" value="HATPase"/>
    <property type="match status" value="1"/>
</dbReference>
<dbReference type="FunFam" id="1.10.287.130:FF:000001">
    <property type="entry name" value="Two-component sensor histidine kinase"/>
    <property type="match status" value="1"/>
</dbReference>
<keyword evidence="9" id="KW-0812">Transmembrane</keyword>
<evidence type="ECO:0000256" key="5">
    <source>
        <dbReference type="ARBA" id="ARBA00022679"/>
    </source>
</evidence>
<keyword evidence="12" id="KW-0150">Chloroplast</keyword>
<feature type="transmembrane region" description="Helical" evidence="9">
    <location>
        <begin position="18"/>
        <end position="38"/>
    </location>
</feature>
<dbReference type="Gene3D" id="3.30.565.10">
    <property type="entry name" value="Histidine kinase-like ATPase, C-terminal domain"/>
    <property type="match status" value="1"/>
</dbReference>
<keyword evidence="5" id="KW-0808">Transferase</keyword>
<evidence type="ECO:0000256" key="7">
    <source>
        <dbReference type="ARBA" id="ARBA00023012"/>
    </source>
</evidence>
<feature type="transmembrane region" description="Helical" evidence="9">
    <location>
        <begin position="187"/>
        <end position="208"/>
    </location>
</feature>
<dbReference type="GO" id="GO:0031969">
    <property type="term" value="C:chloroplast membrane"/>
    <property type="evidence" value="ECO:0007669"/>
    <property type="project" value="UniProtKB-SubCell"/>
</dbReference>
<dbReference type="PRINTS" id="PR00344">
    <property type="entry name" value="BCTRLSENSOR"/>
</dbReference>
<evidence type="ECO:0000256" key="2">
    <source>
        <dbReference type="ARBA" id="ARBA00004508"/>
    </source>
</evidence>
<evidence type="ECO:0000256" key="8">
    <source>
        <dbReference type="ARBA" id="ARBA00069102"/>
    </source>
</evidence>
<gene>
    <name evidence="12" type="primary">ycf26</name>
</gene>
<feature type="domain" description="Histidine kinase" evidence="10">
    <location>
        <begin position="406"/>
        <end position="636"/>
    </location>
</feature>
<dbReference type="Gene3D" id="3.30.450.20">
    <property type="entry name" value="PAS domain"/>
    <property type="match status" value="1"/>
</dbReference>
<dbReference type="PANTHER" id="PTHR43711:SF13">
    <property type="entry name" value="DRUG SENSORY PROTEIN A"/>
    <property type="match status" value="1"/>
</dbReference>
<dbReference type="GO" id="GO:0000155">
    <property type="term" value="F:phosphorelay sensor kinase activity"/>
    <property type="evidence" value="ECO:0007669"/>
    <property type="project" value="InterPro"/>
</dbReference>
<dbReference type="InterPro" id="IPR003660">
    <property type="entry name" value="HAMP_dom"/>
</dbReference>
<dbReference type="Pfam" id="PF00512">
    <property type="entry name" value="HisKA"/>
    <property type="match status" value="1"/>
</dbReference>
<keyword evidence="9" id="KW-0472">Membrane</keyword>
<evidence type="ECO:0000256" key="4">
    <source>
        <dbReference type="ARBA" id="ARBA00022553"/>
    </source>
</evidence>
<dbReference type="SMART" id="SM00304">
    <property type="entry name" value="HAMP"/>
    <property type="match status" value="1"/>
</dbReference>
<evidence type="ECO:0000256" key="3">
    <source>
        <dbReference type="ARBA" id="ARBA00012438"/>
    </source>
</evidence>
<dbReference type="CDD" id="cd00082">
    <property type="entry name" value="HisKA"/>
    <property type="match status" value="1"/>
</dbReference>
<dbReference type="PROSITE" id="PS50109">
    <property type="entry name" value="HIS_KIN"/>
    <property type="match status" value="1"/>
</dbReference>
<comment type="catalytic activity">
    <reaction evidence="1">
        <text>ATP + protein L-histidine = ADP + protein N-phospho-L-histidine.</text>
        <dbReference type="EC" id="2.7.13.3"/>
    </reaction>
</comment>
<dbReference type="InterPro" id="IPR004358">
    <property type="entry name" value="Sig_transdc_His_kin-like_C"/>
</dbReference>
<reference evidence="12" key="1">
    <citation type="submission" date="2017-03" db="EMBL/GenBank/DDBJ databases">
        <title>The new red algal subphylum Proteorhodophytina comprises the largest and most divergent plastid genomes known.</title>
        <authorList>
            <person name="Munoz-Gomez S.A."/>
            <person name="Mejia-Franco F.G."/>
            <person name="Durnin K."/>
            <person name="Morgan C."/>
            <person name="Grisdale C.J."/>
            <person name="Archibald J.M."/>
            <person name="Slamovits C.H."/>
        </authorList>
    </citation>
    <scope>NUCLEOTIDE SEQUENCE</scope>
    <source>
        <strain evidence="12">UTEX LB2858</strain>
    </source>
</reference>
<dbReference type="InterPro" id="IPR003661">
    <property type="entry name" value="HisK_dim/P_dom"/>
</dbReference>
<dbReference type="PANTHER" id="PTHR43711">
    <property type="entry name" value="TWO-COMPONENT HISTIDINE KINASE"/>
    <property type="match status" value="1"/>
</dbReference>
<keyword evidence="12" id="KW-0934">Plastid</keyword>
<dbReference type="SMART" id="SM00387">
    <property type="entry name" value="HATPase_c"/>
    <property type="match status" value="1"/>
</dbReference>
<keyword evidence="9" id="KW-1133">Transmembrane helix</keyword>
<dbReference type="SUPFAM" id="SSF55874">
    <property type="entry name" value="ATPase domain of HSP90 chaperone/DNA topoisomerase II/histidine kinase"/>
    <property type="match status" value="1"/>
</dbReference>
<name>A0A1Y9TLQ8_9RHOD</name>
<keyword evidence="4" id="KW-0597">Phosphoprotein</keyword>
<dbReference type="SUPFAM" id="SSF158472">
    <property type="entry name" value="HAMP domain-like"/>
    <property type="match status" value="1"/>
</dbReference>
<evidence type="ECO:0000256" key="6">
    <source>
        <dbReference type="ARBA" id="ARBA00022777"/>
    </source>
</evidence>
<evidence type="ECO:0000259" key="10">
    <source>
        <dbReference type="PROSITE" id="PS50109"/>
    </source>
</evidence>
<dbReference type="PROSITE" id="PS50885">
    <property type="entry name" value="HAMP"/>
    <property type="match status" value="1"/>
</dbReference>
<comment type="subcellular location">
    <subcellularLocation>
        <location evidence="2">Plastid</location>
        <location evidence="2">Chloroplast membrane</location>
        <topology evidence="2">Multi-pass membrane protein</topology>
    </subcellularLocation>
</comment>
<dbReference type="CDD" id="cd06225">
    <property type="entry name" value="HAMP"/>
    <property type="match status" value="1"/>
</dbReference>
<dbReference type="InterPro" id="IPR003594">
    <property type="entry name" value="HATPase_dom"/>
</dbReference>
<evidence type="ECO:0000256" key="1">
    <source>
        <dbReference type="ARBA" id="ARBA00000085"/>
    </source>
</evidence>
<dbReference type="InterPro" id="IPR036097">
    <property type="entry name" value="HisK_dim/P_sf"/>
</dbReference>
<dbReference type="Pfam" id="PF02518">
    <property type="entry name" value="HATPase_c"/>
    <property type="match status" value="1"/>
</dbReference>
<dbReference type="EMBL" id="KY709208">
    <property type="protein sequence ID" value="ARO90551.1"/>
    <property type="molecule type" value="Genomic_DNA"/>
</dbReference>
<protein>
    <recommendedName>
        <fullName evidence="8">Uncharacterized sensor-like histidine kinase ycf26</fullName>
        <ecNumber evidence="3">2.7.13.3</ecNumber>
    </recommendedName>
</protein>
<dbReference type="RefSeq" id="YP_009369863.1">
    <property type="nucleotide sequence ID" value="NC_034776.1"/>
</dbReference>
<dbReference type="SUPFAM" id="SSF47384">
    <property type="entry name" value="Homodimeric domain of signal transducing histidine kinase"/>
    <property type="match status" value="1"/>
</dbReference>
<dbReference type="SMART" id="SM00388">
    <property type="entry name" value="HisKA"/>
    <property type="match status" value="1"/>
</dbReference>
<dbReference type="Gene3D" id="1.10.287.130">
    <property type="match status" value="1"/>
</dbReference>
<keyword evidence="7" id="KW-0902">Two-component regulatory system</keyword>
<dbReference type="Gene3D" id="6.10.340.10">
    <property type="match status" value="1"/>
</dbReference>
<evidence type="ECO:0000259" key="11">
    <source>
        <dbReference type="PROSITE" id="PS50885"/>
    </source>
</evidence>
<accession>A0A1Y9TLQ8</accession>
<dbReference type="GeneID" id="32891528"/>
<keyword evidence="6" id="KW-0418">Kinase</keyword>
<dbReference type="InterPro" id="IPR036890">
    <property type="entry name" value="HATPase_C_sf"/>
</dbReference>
<sequence>MLKFIKNWWKNVTLQFKLIVAGTLLVSLLMSIISYWAITGIQQEALVTDNRFVEDLSLLLTSNVTPLIREGKYDNLINFSKRFYSSTSSIRYIIYLDEEKEIYYSIPSFKDKNLSLIRVIKNLILSGLTDNNLIKKNHTNTYYVNNILDVTNVFVNLNIENNLIGFLIIGLNPNPTIIDSSQMATNISLSIFISMWIIVMSGVIFNTLSITEPIHELLVGVKNIAVGNFHQRINLPFGGELGELIYSFNEMAQRLEHYNQQNLDKLTAEKTKLEILVSRIADGAILLDINLSIILINDNAKKALGFTSVDKINVGDKVNQYLPIEISGNLLIMVKQLTNYTPNHKLVHKDKDFCIQSVKFKQKIIRIFLTPVIDYNSCNLRGIVMTIQDITKEVELNEAKSRFIANVSHELRTPLFSILSFLETLHDYNKTLSENQKLEFLYTANQETKRLTRLVSNVLDLSRLESDNLYDFCLFDIHILIDQLYRLCQITFKEKNIICRIELDNSIQNIYGNYDLIVQILINLITNALKFTYSNGIIVIRIFFVNYNVSFDVGPIISKDIVRLEVTDSGIGIDSNDKMKIFQRFYRIENNIHTLEGTGLGLSIVNNIVQKHNSQIYLTSELDNGSTFWFDLHLDLN</sequence>
<dbReference type="AlphaFoldDB" id="A0A1Y9TLQ8"/>